<dbReference type="Pfam" id="PF01757">
    <property type="entry name" value="Acyl_transf_3"/>
    <property type="match status" value="1"/>
</dbReference>
<feature type="region of interest" description="Disordered" evidence="1">
    <location>
        <begin position="1"/>
        <end position="110"/>
    </location>
</feature>
<keyword evidence="2" id="KW-1133">Transmembrane helix</keyword>
<dbReference type="PANTHER" id="PTHR23028">
    <property type="entry name" value="ACETYLTRANSFERASE"/>
    <property type="match status" value="1"/>
</dbReference>
<evidence type="ECO:0000259" key="3">
    <source>
        <dbReference type="Pfam" id="PF01757"/>
    </source>
</evidence>
<feature type="transmembrane region" description="Helical" evidence="2">
    <location>
        <begin position="442"/>
        <end position="464"/>
    </location>
</feature>
<dbReference type="RefSeq" id="WP_091270399.1">
    <property type="nucleotide sequence ID" value="NZ_FAOZ01000001.1"/>
</dbReference>
<protein>
    <submittedName>
        <fullName evidence="4">Acyltransferase family protein</fullName>
    </submittedName>
</protein>
<feature type="transmembrane region" description="Helical" evidence="2">
    <location>
        <begin position="476"/>
        <end position="496"/>
    </location>
</feature>
<feature type="compositionally biased region" description="Low complexity" evidence="1">
    <location>
        <begin position="96"/>
        <end position="110"/>
    </location>
</feature>
<dbReference type="EMBL" id="FAOZ01000001">
    <property type="protein sequence ID" value="CUU53600.1"/>
    <property type="molecule type" value="Genomic_DNA"/>
</dbReference>
<feature type="transmembrane region" description="Helical" evidence="2">
    <location>
        <begin position="139"/>
        <end position="160"/>
    </location>
</feature>
<evidence type="ECO:0000313" key="5">
    <source>
        <dbReference type="Proteomes" id="UP000198802"/>
    </source>
</evidence>
<proteinExistence type="predicted"/>
<dbReference type="Proteomes" id="UP000198802">
    <property type="component" value="Unassembled WGS sequence"/>
</dbReference>
<reference evidence="5" key="1">
    <citation type="submission" date="2015-11" db="EMBL/GenBank/DDBJ databases">
        <authorList>
            <person name="Varghese N."/>
        </authorList>
    </citation>
    <scope>NUCLEOTIDE SEQUENCE [LARGE SCALE GENOMIC DNA]</scope>
    <source>
        <strain evidence="5">DSM 45899</strain>
    </source>
</reference>
<sequence>MAKHVNDLEDRSRRPGQTARRRPASPDRAGGVLLAGPAPPRAPGRPRPAVPPAGRAGGGRLPSPPSPGVPRLRSPSSPPGLAGPTGVDVPRERAAPPDAGARRAGASARRGGYNPALDGVRALAMLCVLVFHMDALPGGYLGVDVFFVLSGFLITRQLLAERDRTGRVSLPRFYLRRAYRLLPAFWMLVLVGFTAVVVLGIGTAGERDEFLHTLAAAMLYVNNYFQVVQQNTGAGWLGHTWSLSLEEQFYLLWPLLLLVLCRRPWIDRRLPVVLLGGVVVVMLWRDALNASSASATRTYFGLDTRADALLVGCALAAWLRARRRDAGEAPATEAAGEAGDHGTILPGRQRRPEDAVPVPPEAVTPEAALPETALPETARPVWVRPVWMRPAFAWPASWPVSVRPVAVLPVVGAVAFVLLAVAMVAAPSGWGPRPTALARGGYTAIALLAGVVILALEVGATTGWLFRMLAVRPLAWLGRISYGFYLWHFPVVAHWGRDLTVAVGRWPAILVVGLISLGLASASYYLLERPIQRRRPGAARREAGEAARPAWSS</sequence>
<keyword evidence="4" id="KW-0808">Transferase</keyword>
<dbReference type="GO" id="GO:0016747">
    <property type="term" value="F:acyltransferase activity, transferring groups other than amino-acyl groups"/>
    <property type="evidence" value="ECO:0007669"/>
    <property type="project" value="InterPro"/>
</dbReference>
<feature type="transmembrane region" description="Helical" evidence="2">
    <location>
        <begin position="249"/>
        <end position="266"/>
    </location>
</feature>
<organism evidence="4 5">
    <name type="scientific">Parafrankia irregularis</name>
    <dbReference type="NCBI Taxonomy" id="795642"/>
    <lineage>
        <taxon>Bacteria</taxon>
        <taxon>Bacillati</taxon>
        <taxon>Actinomycetota</taxon>
        <taxon>Actinomycetes</taxon>
        <taxon>Frankiales</taxon>
        <taxon>Frankiaceae</taxon>
        <taxon>Parafrankia</taxon>
    </lineage>
</organism>
<feature type="compositionally biased region" description="Low complexity" evidence="1">
    <location>
        <begin position="69"/>
        <end position="84"/>
    </location>
</feature>
<feature type="transmembrane region" description="Helical" evidence="2">
    <location>
        <begin position="112"/>
        <end position="133"/>
    </location>
</feature>
<gene>
    <name evidence="4" type="ORF">Ga0074812_10198</name>
</gene>
<dbReference type="AlphaFoldDB" id="A0A0S4QD83"/>
<evidence type="ECO:0000313" key="4">
    <source>
        <dbReference type="EMBL" id="CUU53600.1"/>
    </source>
</evidence>
<feature type="transmembrane region" description="Helical" evidence="2">
    <location>
        <begin position="405"/>
        <end position="430"/>
    </location>
</feature>
<dbReference type="GO" id="GO:0016020">
    <property type="term" value="C:membrane"/>
    <property type="evidence" value="ECO:0007669"/>
    <property type="project" value="TreeGrafter"/>
</dbReference>
<name>A0A0S4QD83_9ACTN</name>
<feature type="domain" description="Acyltransferase 3" evidence="3">
    <location>
        <begin position="115"/>
        <end position="284"/>
    </location>
</feature>
<feature type="region of interest" description="Disordered" evidence="1">
    <location>
        <begin position="329"/>
        <end position="357"/>
    </location>
</feature>
<dbReference type="PANTHER" id="PTHR23028:SF53">
    <property type="entry name" value="ACYL_TRANSF_3 DOMAIN-CONTAINING PROTEIN"/>
    <property type="match status" value="1"/>
</dbReference>
<feature type="compositionally biased region" description="Basic and acidic residues" evidence="1">
    <location>
        <begin position="1"/>
        <end position="13"/>
    </location>
</feature>
<feature type="compositionally biased region" description="Pro residues" evidence="1">
    <location>
        <begin position="37"/>
        <end position="51"/>
    </location>
</feature>
<dbReference type="InterPro" id="IPR002656">
    <property type="entry name" value="Acyl_transf_3_dom"/>
</dbReference>
<keyword evidence="2" id="KW-0812">Transmembrane</keyword>
<dbReference type="InterPro" id="IPR050879">
    <property type="entry name" value="Acyltransferase_3"/>
</dbReference>
<evidence type="ECO:0000256" key="1">
    <source>
        <dbReference type="SAM" id="MobiDB-lite"/>
    </source>
</evidence>
<evidence type="ECO:0000256" key="2">
    <source>
        <dbReference type="SAM" id="Phobius"/>
    </source>
</evidence>
<keyword evidence="5" id="KW-1185">Reference proteome</keyword>
<keyword evidence="2" id="KW-0472">Membrane</keyword>
<keyword evidence="4" id="KW-0012">Acyltransferase</keyword>
<feature type="transmembrane region" description="Helical" evidence="2">
    <location>
        <begin position="181"/>
        <end position="204"/>
    </location>
</feature>
<dbReference type="GO" id="GO:0009103">
    <property type="term" value="P:lipopolysaccharide biosynthetic process"/>
    <property type="evidence" value="ECO:0007669"/>
    <property type="project" value="TreeGrafter"/>
</dbReference>
<feature type="transmembrane region" description="Helical" evidence="2">
    <location>
        <begin position="508"/>
        <end position="527"/>
    </location>
</feature>
<accession>A0A0S4QD83</accession>